<dbReference type="EMBL" id="VDMD01000018">
    <property type="protein sequence ID" value="TRM61116.1"/>
    <property type="molecule type" value="Genomic_DNA"/>
</dbReference>
<reference evidence="2 3" key="1">
    <citation type="journal article" date="2019" name="New Phytol.">
        <title>Comparative genomics reveals unique wood-decay strategies and fruiting body development in the Schizophyllaceae.</title>
        <authorList>
            <person name="Almasi E."/>
            <person name="Sahu N."/>
            <person name="Krizsan K."/>
            <person name="Balint B."/>
            <person name="Kovacs G.M."/>
            <person name="Kiss B."/>
            <person name="Cseklye J."/>
            <person name="Drula E."/>
            <person name="Henrissat B."/>
            <person name="Nagy I."/>
            <person name="Chovatia M."/>
            <person name="Adam C."/>
            <person name="LaButti K."/>
            <person name="Lipzen A."/>
            <person name="Riley R."/>
            <person name="Grigoriev I.V."/>
            <person name="Nagy L.G."/>
        </authorList>
    </citation>
    <scope>NUCLEOTIDE SEQUENCE [LARGE SCALE GENOMIC DNA]</scope>
    <source>
        <strain evidence="2 3">NL-1724</strain>
    </source>
</reference>
<feature type="compositionally biased region" description="Polar residues" evidence="1">
    <location>
        <begin position="76"/>
        <end position="96"/>
    </location>
</feature>
<name>A0A550C8V8_9AGAR</name>
<evidence type="ECO:0000256" key="1">
    <source>
        <dbReference type="SAM" id="MobiDB-lite"/>
    </source>
</evidence>
<proteinExistence type="predicted"/>
<dbReference type="STRING" id="97359.A0A550C8V8"/>
<feature type="region of interest" description="Disordered" evidence="1">
    <location>
        <begin position="70"/>
        <end position="107"/>
    </location>
</feature>
<dbReference type="OrthoDB" id="8117402at2759"/>
<gene>
    <name evidence="2" type="ORF">BD626DRAFT_90286</name>
</gene>
<dbReference type="Gene3D" id="3.30.160.60">
    <property type="entry name" value="Classic Zinc Finger"/>
    <property type="match status" value="1"/>
</dbReference>
<evidence type="ECO:0000313" key="3">
    <source>
        <dbReference type="Proteomes" id="UP000320762"/>
    </source>
</evidence>
<protein>
    <recommendedName>
        <fullName evidence="4">C2H2-type domain-containing protein</fullName>
    </recommendedName>
</protein>
<sequence length="291" mass="31090">MTFLSLPLHSLQYAEIVVRSMSPDVDFSNLSFSVRPTCPPSSPLTSVDNVDVQVRAVCDGRGGTYLAISLGRPNGEPSTLSAPSIEQSPSPPSWSIGSDGGQDGNEALLGDFLQSARRTDDFLDALHGAKSSSWPGSDANGFNGISSSPPASLSSPYAFGGYFSGSFDGLPSPPLTASSSTSYSDPEASPFAYGCSLEDEIPISGHSDAVKRARSVAKMIPVSVTRKKPALKCHYPSCDAHFSRQHDRMRHEVNKHGHKCEWTCDTCRRFFSNASTLERHRCTGVPPAMAA</sequence>
<organism evidence="2 3">
    <name type="scientific">Schizophyllum amplum</name>
    <dbReference type="NCBI Taxonomy" id="97359"/>
    <lineage>
        <taxon>Eukaryota</taxon>
        <taxon>Fungi</taxon>
        <taxon>Dikarya</taxon>
        <taxon>Basidiomycota</taxon>
        <taxon>Agaricomycotina</taxon>
        <taxon>Agaricomycetes</taxon>
        <taxon>Agaricomycetidae</taxon>
        <taxon>Agaricales</taxon>
        <taxon>Schizophyllaceae</taxon>
        <taxon>Schizophyllum</taxon>
    </lineage>
</organism>
<evidence type="ECO:0000313" key="2">
    <source>
        <dbReference type="EMBL" id="TRM61116.1"/>
    </source>
</evidence>
<accession>A0A550C8V8</accession>
<dbReference type="Proteomes" id="UP000320762">
    <property type="component" value="Unassembled WGS sequence"/>
</dbReference>
<comment type="caution">
    <text evidence="2">The sequence shown here is derived from an EMBL/GenBank/DDBJ whole genome shotgun (WGS) entry which is preliminary data.</text>
</comment>
<evidence type="ECO:0008006" key="4">
    <source>
        <dbReference type="Google" id="ProtNLM"/>
    </source>
</evidence>
<keyword evidence="3" id="KW-1185">Reference proteome</keyword>
<dbReference type="AlphaFoldDB" id="A0A550C8V8"/>